<keyword evidence="1" id="KW-0805">Transcription regulation</keyword>
<evidence type="ECO:0000259" key="5">
    <source>
        <dbReference type="PROSITE" id="PS51005"/>
    </source>
</evidence>
<keyword evidence="7" id="KW-1185">Reference proteome</keyword>
<dbReference type="InterPro" id="IPR003441">
    <property type="entry name" value="NAC-dom"/>
</dbReference>
<dbReference type="PROSITE" id="PS51005">
    <property type="entry name" value="NAC"/>
    <property type="match status" value="1"/>
</dbReference>
<dbReference type="Proteomes" id="UP001281410">
    <property type="component" value="Unassembled WGS sequence"/>
</dbReference>
<evidence type="ECO:0000256" key="2">
    <source>
        <dbReference type="ARBA" id="ARBA00023125"/>
    </source>
</evidence>
<evidence type="ECO:0000256" key="3">
    <source>
        <dbReference type="ARBA" id="ARBA00023163"/>
    </source>
</evidence>
<evidence type="ECO:0000256" key="1">
    <source>
        <dbReference type="ARBA" id="ARBA00023015"/>
    </source>
</evidence>
<dbReference type="GO" id="GO:0006355">
    <property type="term" value="P:regulation of DNA-templated transcription"/>
    <property type="evidence" value="ECO:0007669"/>
    <property type="project" value="InterPro"/>
</dbReference>
<feature type="domain" description="NAC" evidence="5">
    <location>
        <begin position="34"/>
        <end position="174"/>
    </location>
</feature>
<dbReference type="EMBL" id="JANJYJ010000001">
    <property type="protein sequence ID" value="KAK3230400.1"/>
    <property type="molecule type" value="Genomic_DNA"/>
</dbReference>
<reference evidence="6" key="1">
    <citation type="journal article" date="2023" name="Plant J.">
        <title>Genome sequences and population genomics provide insights into the demographic history, inbreeding, and mutation load of two 'living fossil' tree species of Dipteronia.</title>
        <authorList>
            <person name="Feng Y."/>
            <person name="Comes H.P."/>
            <person name="Chen J."/>
            <person name="Zhu S."/>
            <person name="Lu R."/>
            <person name="Zhang X."/>
            <person name="Li P."/>
            <person name="Qiu J."/>
            <person name="Olsen K.M."/>
            <person name="Qiu Y."/>
        </authorList>
    </citation>
    <scope>NUCLEOTIDE SEQUENCE</scope>
    <source>
        <strain evidence="6">NBL</strain>
    </source>
</reference>
<evidence type="ECO:0000313" key="6">
    <source>
        <dbReference type="EMBL" id="KAK3230400.1"/>
    </source>
</evidence>
<dbReference type="PANTHER" id="PTHR31719:SF193">
    <property type="entry name" value="NAC DOMAIN-CONTAINING PROTEIN"/>
    <property type="match status" value="1"/>
</dbReference>
<dbReference type="InterPro" id="IPR036093">
    <property type="entry name" value="NAC_dom_sf"/>
</dbReference>
<keyword evidence="4" id="KW-0539">Nucleus</keyword>
<name>A0AAE0B6T1_9ROSI</name>
<dbReference type="SUPFAM" id="SSF101941">
    <property type="entry name" value="NAC domain"/>
    <property type="match status" value="1"/>
</dbReference>
<dbReference type="GO" id="GO:0003677">
    <property type="term" value="F:DNA binding"/>
    <property type="evidence" value="ECO:0007669"/>
    <property type="project" value="UniProtKB-KW"/>
</dbReference>
<gene>
    <name evidence="6" type="ORF">Dsin_002281</name>
</gene>
<organism evidence="6 7">
    <name type="scientific">Dipteronia sinensis</name>
    <dbReference type="NCBI Taxonomy" id="43782"/>
    <lineage>
        <taxon>Eukaryota</taxon>
        <taxon>Viridiplantae</taxon>
        <taxon>Streptophyta</taxon>
        <taxon>Embryophyta</taxon>
        <taxon>Tracheophyta</taxon>
        <taxon>Spermatophyta</taxon>
        <taxon>Magnoliopsida</taxon>
        <taxon>eudicotyledons</taxon>
        <taxon>Gunneridae</taxon>
        <taxon>Pentapetalae</taxon>
        <taxon>rosids</taxon>
        <taxon>malvids</taxon>
        <taxon>Sapindales</taxon>
        <taxon>Sapindaceae</taxon>
        <taxon>Hippocastanoideae</taxon>
        <taxon>Acereae</taxon>
        <taxon>Dipteronia</taxon>
    </lineage>
</organism>
<keyword evidence="2" id="KW-0238">DNA-binding</keyword>
<comment type="caution">
    <text evidence="6">The sequence shown here is derived from an EMBL/GenBank/DDBJ whole genome shotgun (WGS) entry which is preliminary data.</text>
</comment>
<protein>
    <recommendedName>
        <fullName evidence="5">NAC domain-containing protein</fullName>
    </recommendedName>
</protein>
<evidence type="ECO:0000313" key="7">
    <source>
        <dbReference type="Proteomes" id="UP001281410"/>
    </source>
</evidence>
<proteinExistence type="predicted"/>
<keyword evidence="3" id="KW-0804">Transcription</keyword>
<dbReference type="Pfam" id="PF02365">
    <property type="entry name" value="NAM"/>
    <property type="match status" value="1"/>
</dbReference>
<evidence type="ECO:0000256" key="4">
    <source>
        <dbReference type="ARBA" id="ARBA00023242"/>
    </source>
</evidence>
<dbReference type="Gene3D" id="2.170.150.80">
    <property type="entry name" value="NAC domain"/>
    <property type="match status" value="1"/>
</dbReference>
<dbReference type="AlphaFoldDB" id="A0AAE0B6T1"/>
<accession>A0AAE0B6T1</accession>
<sequence length="174" mass="20165">MRAHGVQILACRVKEVGRRTNFLGEEEIVKELQGPVGSRFDPTNAQLVTDYLKNKILGHLFPYDCIDTVDVYSKTPNQLPFRYFKCLMEGVWYFYTVRRPNSNLVNNDGYYSVSTVEEIFKDGRLVGSMQIMNYYQGQPSRGMKTNWIMYEFRVHPDIFLGSQLNDGIRAKVSI</sequence>
<dbReference type="PANTHER" id="PTHR31719">
    <property type="entry name" value="NAC TRANSCRIPTION FACTOR 56"/>
    <property type="match status" value="1"/>
</dbReference>